<reference evidence="1" key="2">
    <citation type="journal article" date="2022" name="New Phytol.">
        <title>Evolutionary transition to the ectomycorrhizal habit in the genomes of a hyperdiverse lineage of mushroom-forming fungi.</title>
        <authorList>
            <person name="Looney B."/>
            <person name="Miyauchi S."/>
            <person name="Morin E."/>
            <person name="Drula E."/>
            <person name="Courty P.E."/>
            <person name="Kohler A."/>
            <person name="Kuo A."/>
            <person name="LaButti K."/>
            <person name="Pangilinan J."/>
            <person name="Lipzen A."/>
            <person name="Riley R."/>
            <person name="Andreopoulos W."/>
            <person name="He G."/>
            <person name="Johnson J."/>
            <person name="Nolan M."/>
            <person name="Tritt A."/>
            <person name="Barry K.W."/>
            <person name="Grigoriev I.V."/>
            <person name="Nagy L.G."/>
            <person name="Hibbett D."/>
            <person name="Henrissat B."/>
            <person name="Matheny P.B."/>
            <person name="Labbe J."/>
            <person name="Martin F.M."/>
        </authorList>
    </citation>
    <scope>NUCLEOTIDE SEQUENCE</scope>
    <source>
        <strain evidence="1">HHB10654</strain>
    </source>
</reference>
<dbReference type="Proteomes" id="UP000814140">
    <property type="component" value="Unassembled WGS sequence"/>
</dbReference>
<protein>
    <submittedName>
        <fullName evidence="1">Uncharacterized protein</fullName>
    </submittedName>
</protein>
<keyword evidence="2" id="KW-1185">Reference proteome</keyword>
<reference evidence="1" key="1">
    <citation type="submission" date="2021-03" db="EMBL/GenBank/DDBJ databases">
        <authorList>
            <consortium name="DOE Joint Genome Institute"/>
            <person name="Ahrendt S."/>
            <person name="Looney B.P."/>
            <person name="Miyauchi S."/>
            <person name="Morin E."/>
            <person name="Drula E."/>
            <person name="Courty P.E."/>
            <person name="Chicoki N."/>
            <person name="Fauchery L."/>
            <person name="Kohler A."/>
            <person name="Kuo A."/>
            <person name="Labutti K."/>
            <person name="Pangilinan J."/>
            <person name="Lipzen A."/>
            <person name="Riley R."/>
            <person name="Andreopoulos W."/>
            <person name="He G."/>
            <person name="Johnson J."/>
            <person name="Barry K.W."/>
            <person name="Grigoriev I.V."/>
            <person name="Nagy L."/>
            <person name="Hibbett D."/>
            <person name="Henrissat B."/>
            <person name="Matheny P.B."/>
            <person name="Labbe J."/>
            <person name="Martin F."/>
        </authorList>
    </citation>
    <scope>NUCLEOTIDE SEQUENCE</scope>
    <source>
        <strain evidence="1">HHB10654</strain>
    </source>
</reference>
<proteinExistence type="predicted"/>
<evidence type="ECO:0000313" key="2">
    <source>
        <dbReference type="Proteomes" id="UP000814140"/>
    </source>
</evidence>
<sequence>MLLGFVALGYSVDHRHFHHPHLTSGRIPISSNFGRRVLIFYCTFRSRLDDIDIVLVVPRILPGFASLVTPVVGLLKATKLRNRDLEAKIPT</sequence>
<evidence type="ECO:0000313" key="1">
    <source>
        <dbReference type="EMBL" id="KAI0061664.1"/>
    </source>
</evidence>
<organism evidence="1 2">
    <name type="scientific">Artomyces pyxidatus</name>
    <dbReference type="NCBI Taxonomy" id="48021"/>
    <lineage>
        <taxon>Eukaryota</taxon>
        <taxon>Fungi</taxon>
        <taxon>Dikarya</taxon>
        <taxon>Basidiomycota</taxon>
        <taxon>Agaricomycotina</taxon>
        <taxon>Agaricomycetes</taxon>
        <taxon>Russulales</taxon>
        <taxon>Auriscalpiaceae</taxon>
        <taxon>Artomyces</taxon>
    </lineage>
</organism>
<name>A0ACB8SZ37_9AGAM</name>
<dbReference type="EMBL" id="MU277211">
    <property type="protein sequence ID" value="KAI0061664.1"/>
    <property type="molecule type" value="Genomic_DNA"/>
</dbReference>
<gene>
    <name evidence="1" type="ORF">BV25DRAFT_730740</name>
</gene>
<comment type="caution">
    <text evidence="1">The sequence shown here is derived from an EMBL/GenBank/DDBJ whole genome shotgun (WGS) entry which is preliminary data.</text>
</comment>
<accession>A0ACB8SZ37</accession>